<dbReference type="EMBL" id="PKMF04000061">
    <property type="protein sequence ID" value="KAK7853814.1"/>
    <property type="molecule type" value="Genomic_DNA"/>
</dbReference>
<accession>A0AAW0LSD2</accession>
<keyword evidence="7" id="KW-0063">Aspartyl esterase</keyword>
<keyword evidence="8" id="KW-1133">Transmembrane helix</keyword>
<evidence type="ECO:0000256" key="1">
    <source>
        <dbReference type="ARBA" id="ARBA00004191"/>
    </source>
</evidence>
<dbReference type="PANTHER" id="PTHR31321">
    <property type="entry name" value="ACYL-COA THIOESTER HYDROLASE YBHC-RELATED"/>
    <property type="match status" value="1"/>
</dbReference>
<evidence type="ECO:0000313" key="10">
    <source>
        <dbReference type="EMBL" id="KAK7853814.1"/>
    </source>
</evidence>
<dbReference type="EC" id="3.1.1.11" evidence="4"/>
<evidence type="ECO:0000313" key="11">
    <source>
        <dbReference type="Proteomes" id="UP000237347"/>
    </source>
</evidence>
<evidence type="ECO:0000256" key="2">
    <source>
        <dbReference type="ARBA" id="ARBA00005184"/>
    </source>
</evidence>
<evidence type="ECO:0000256" key="5">
    <source>
        <dbReference type="ARBA" id="ARBA00022512"/>
    </source>
</evidence>
<dbReference type="InterPro" id="IPR000070">
    <property type="entry name" value="Pectinesterase_cat"/>
</dbReference>
<keyword evidence="6" id="KW-0378">Hydrolase</keyword>
<dbReference type="AlphaFoldDB" id="A0AAW0LSD2"/>
<feature type="transmembrane region" description="Helical" evidence="8">
    <location>
        <begin position="31"/>
        <end position="53"/>
    </location>
</feature>
<organism evidence="10 11">
    <name type="scientific">Quercus suber</name>
    <name type="common">Cork oak</name>
    <dbReference type="NCBI Taxonomy" id="58331"/>
    <lineage>
        <taxon>Eukaryota</taxon>
        <taxon>Viridiplantae</taxon>
        <taxon>Streptophyta</taxon>
        <taxon>Embryophyta</taxon>
        <taxon>Tracheophyta</taxon>
        <taxon>Spermatophyta</taxon>
        <taxon>Magnoliopsida</taxon>
        <taxon>eudicotyledons</taxon>
        <taxon>Gunneridae</taxon>
        <taxon>Pentapetalae</taxon>
        <taxon>rosids</taxon>
        <taxon>fabids</taxon>
        <taxon>Fagales</taxon>
        <taxon>Fagaceae</taxon>
        <taxon>Quercus</taxon>
    </lineage>
</organism>
<keyword evidence="5" id="KW-0964">Secreted</keyword>
<dbReference type="Proteomes" id="UP000237347">
    <property type="component" value="Unassembled WGS sequence"/>
</dbReference>
<dbReference type="GO" id="GO:0042545">
    <property type="term" value="P:cell wall modification"/>
    <property type="evidence" value="ECO:0007669"/>
    <property type="project" value="InterPro"/>
</dbReference>
<dbReference type="InterPro" id="IPR012334">
    <property type="entry name" value="Pectin_lyas_fold"/>
</dbReference>
<comment type="caution">
    <text evidence="10">The sequence shown here is derived from an EMBL/GenBank/DDBJ whole genome shotgun (WGS) entry which is preliminary data.</text>
</comment>
<evidence type="ECO:0000259" key="9">
    <source>
        <dbReference type="Pfam" id="PF01095"/>
    </source>
</evidence>
<keyword evidence="8" id="KW-0472">Membrane</keyword>
<dbReference type="Gene3D" id="2.160.20.10">
    <property type="entry name" value="Single-stranded right-handed beta-helix, Pectin lyase-like"/>
    <property type="match status" value="3"/>
</dbReference>
<keyword evidence="5" id="KW-0134">Cell wall</keyword>
<gene>
    <name evidence="10" type="primary">PME29_2</name>
    <name evidence="10" type="ORF">CFP56_034493</name>
</gene>
<feature type="non-terminal residue" evidence="10">
    <location>
        <position position="1"/>
    </location>
</feature>
<dbReference type="GO" id="GO:0030599">
    <property type="term" value="F:pectinesterase activity"/>
    <property type="evidence" value="ECO:0007669"/>
    <property type="project" value="UniProtKB-EC"/>
</dbReference>
<proteinExistence type="inferred from homology"/>
<evidence type="ECO:0000256" key="8">
    <source>
        <dbReference type="SAM" id="Phobius"/>
    </source>
</evidence>
<sequence>HFLPTDSLYLATLIALNREFIHHQVKKFSPLHLFIMVSPAFIFYFTLTLFLFLNVSTSTKTILVDKSGKGQFTTVQKAIDSIPSNNKQWTIILLNAGVYKERVTIPKDKQYIILKGKSRLSTVIEWDDSGNSLESSTFKLYASNFMARNITFKNTYDLVLVNDVVKKITWAPAALLYADKASFYECGFIGIQDTLTDLVGRHFFDGCYVEGAIDFIWGYGQSLYQVRINKNSEIHVNGKSIGNWNAYITAQGRESDTQTNGFVFKYCKVTGTGTAYLGRAYRNHSAVVYFRSTFDNIIAPAGWDIWKQAGKEYNTYDLVLVNDVVKKITWAPAALLYADKASFYECGFIGIQDTLTDLVGRHFFDGCYVEGAIDFIWGYGQSLYQNSEIHVNGKSIGNWNAYITAQGRESDTQTNGFVFKYCKVTGTGTAYLGRAYRNHSAVVYFRSTFDNIIAPAGWDIWKQAGKEYEIYHICRGGMQGTRGKHVETCEMGENINGRTTEKVCRSKIVLKPRWLDRRTTSASLVAPFSTCVNHNTYDLVLVNDVVKKITWAPAALLYADKASFYECGFIGIQDTLTDLVGRHFFDGCYVEGAIDFIWGYGQSLYQNSEIHVNGKSIGNWNAYITAQGRESDTQTNGFVFKYCKVTGTGTAYLGRAYRNHSAVVYFRSTFDNIIAPAGWDIWKQAGKEKYITYAEVECKGPGANMSKRVKWEKTLTAEQQKKFVDQKLFLNQDGWIEEQRLHL</sequence>
<evidence type="ECO:0000256" key="4">
    <source>
        <dbReference type="ARBA" id="ARBA00013229"/>
    </source>
</evidence>
<dbReference type="PANTHER" id="PTHR31321:SF85">
    <property type="entry name" value="PECTINESTERASE CATALYTIC DOMAIN-CONTAINING PROTEIN"/>
    <property type="match status" value="1"/>
</dbReference>
<dbReference type="SUPFAM" id="SSF51126">
    <property type="entry name" value="Pectin lyase-like"/>
    <property type="match status" value="3"/>
</dbReference>
<dbReference type="Pfam" id="PF01095">
    <property type="entry name" value="Pectinesterase"/>
    <property type="match status" value="2"/>
</dbReference>
<comment type="subcellular location">
    <subcellularLocation>
        <location evidence="1">Secreted</location>
        <location evidence="1">Cell wall</location>
    </subcellularLocation>
</comment>
<comment type="pathway">
    <text evidence="2">Glycan metabolism; pectin degradation; 2-dehydro-3-deoxy-D-gluconate from pectin: step 1/5.</text>
</comment>
<keyword evidence="11" id="KW-1185">Reference proteome</keyword>
<evidence type="ECO:0000256" key="3">
    <source>
        <dbReference type="ARBA" id="ARBA00008891"/>
    </source>
</evidence>
<evidence type="ECO:0000256" key="7">
    <source>
        <dbReference type="ARBA" id="ARBA00023085"/>
    </source>
</evidence>
<name>A0AAW0LSD2_QUESU</name>
<protein>
    <recommendedName>
        <fullName evidence="4">pectinesterase</fullName>
        <ecNumber evidence="4">3.1.1.11</ecNumber>
    </recommendedName>
</protein>
<dbReference type="GO" id="GO:0045490">
    <property type="term" value="P:pectin catabolic process"/>
    <property type="evidence" value="ECO:0007669"/>
    <property type="project" value="TreeGrafter"/>
</dbReference>
<dbReference type="InterPro" id="IPR011050">
    <property type="entry name" value="Pectin_lyase_fold/virulence"/>
</dbReference>
<evidence type="ECO:0000256" key="6">
    <source>
        <dbReference type="ARBA" id="ARBA00022801"/>
    </source>
</evidence>
<keyword evidence="8" id="KW-0812">Transmembrane</keyword>
<reference evidence="10 11" key="1">
    <citation type="journal article" date="2018" name="Sci. Data">
        <title>The draft genome sequence of cork oak.</title>
        <authorList>
            <person name="Ramos A.M."/>
            <person name="Usie A."/>
            <person name="Barbosa P."/>
            <person name="Barros P.M."/>
            <person name="Capote T."/>
            <person name="Chaves I."/>
            <person name="Simoes F."/>
            <person name="Abreu I."/>
            <person name="Carrasquinho I."/>
            <person name="Faro C."/>
            <person name="Guimaraes J.B."/>
            <person name="Mendonca D."/>
            <person name="Nobrega F."/>
            <person name="Rodrigues L."/>
            <person name="Saibo N.J.M."/>
            <person name="Varela M.C."/>
            <person name="Egas C."/>
            <person name="Matos J."/>
            <person name="Miguel C.M."/>
            <person name="Oliveira M.M."/>
            <person name="Ricardo C.P."/>
            <person name="Goncalves S."/>
        </authorList>
    </citation>
    <scope>NUCLEOTIDE SEQUENCE [LARGE SCALE GENOMIC DNA]</scope>
    <source>
        <strain evidence="11">cv. HL8</strain>
    </source>
</reference>
<feature type="domain" description="Pectinesterase catalytic" evidence="9">
    <location>
        <begin position="538"/>
        <end position="726"/>
    </location>
</feature>
<comment type="similarity">
    <text evidence="3">Belongs to the pectinesterase family.</text>
</comment>
<feature type="domain" description="Pectinesterase catalytic" evidence="9">
    <location>
        <begin position="62"/>
        <end position="309"/>
    </location>
</feature>